<feature type="compositionally biased region" description="Basic and acidic residues" evidence="6">
    <location>
        <begin position="237"/>
        <end position="260"/>
    </location>
</feature>
<dbReference type="InterPro" id="IPR003441">
    <property type="entry name" value="NAC-dom"/>
</dbReference>
<evidence type="ECO:0000313" key="10">
    <source>
        <dbReference type="Proteomes" id="UP001417504"/>
    </source>
</evidence>
<evidence type="ECO:0000256" key="5">
    <source>
        <dbReference type="ARBA" id="ARBA00023242"/>
    </source>
</evidence>
<dbReference type="EMBL" id="JBBNAE010000007">
    <property type="protein sequence ID" value="KAK9110396.1"/>
    <property type="molecule type" value="Genomic_DNA"/>
</dbReference>
<organism evidence="9 10">
    <name type="scientific">Stephania japonica</name>
    <dbReference type="NCBI Taxonomy" id="461633"/>
    <lineage>
        <taxon>Eukaryota</taxon>
        <taxon>Viridiplantae</taxon>
        <taxon>Streptophyta</taxon>
        <taxon>Embryophyta</taxon>
        <taxon>Tracheophyta</taxon>
        <taxon>Spermatophyta</taxon>
        <taxon>Magnoliopsida</taxon>
        <taxon>Ranunculales</taxon>
        <taxon>Menispermaceae</taxon>
        <taxon>Menispermoideae</taxon>
        <taxon>Cissampelideae</taxon>
        <taxon>Stephania</taxon>
    </lineage>
</organism>
<keyword evidence="3" id="KW-0238">DNA-binding</keyword>
<evidence type="ECO:0000256" key="3">
    <source>
        <dbReference type="ARBA" id="ARBA00023125"/>
    </source>
</evidence>
<feature type="transmembrane region" description="Helical" evidence="7">
    <location>
        <begin position="650"/>
        <end position="672"/>
    </location>
</feature>
<dbReference type="Pfam" id="PF02365">
    <property type="entry name" value="NAM"/>
    <property type="match status" value="1"/>
</dbReference>
<keyword evidence="2" id="KW-0805">Transcription regulation</keyword>
<evidence type="ECO:0000256" key="2">
    <source>
        <dbReference type="ARBA" id="ARBA00023015"/>
    </source>
</evidence>
<proteinExistence type="predicted"/>
<keyword evidence="4" id="KW-0804">Transcription</keyword>
<evidence type="ECO:0000256" key="4">
    <source>
        <dbReference type="ARBA" id="ARBA00023163"/>
    </source>
</evidence>
<dbReference type="GO" id="GO:0006355">
    <property type="term" value="P:regulation of DNA-templated transcription"/>
    <property type="evidence" value="ECO:0007669"/>
    <property type="project" value="InterPro"/>
</dbReference>
<name>A0AAP0NN74_9MAGN</name>
<sequence>MPKTFLQPGFRFCASDEELVMYYLKRKVMGKSIPVDIIRELDLYKFAPWDLPDMSYLRTGDLEWYFFCPRGKKNANGKKVNRTTEKGHWKTTGKDRPVIYDSRTVGMKKTLIFHLGRAPKGDRTNWVMHEYRLHDMVLADAGVSQDAYVLCKVREKSGLGPKNGERYGAPFREEDWEDDVSSNLEPVRFNDLLAVVPPNNIMENSGFIVGDVPATSSNPIPCHAISDKHPLLAEDGKPSSVGPHEEDLHNHVGNSNKEEPAISSAKSTVESHANDIFNDLEDLSFHGGVKDAERVDFLNIGGKDAPPSQILLGDDSSFMELYDLDHPICFPGNSYASEHLPYMDVGNSSKPKLDGKCGFSNWLTDGSIVEETCLEESRAYMELKDLISAPTELVQCNNSSAVPNSELNLKTVDESPTFASSAHDFTRDQVPESDIPYVELNDLLSPLLPMEIECISSSNQIFNETYYNHPQFADDVEMGANQSFPWDLVPPFNAGGHGNEGNFTSGFESFIPNPGFFLPQETREEALNAEDLVREGDTVTSCYCDGSCRGEQQIAHSRAHRLLDSIPARPASAAEHPCTSGVGKGSKGRSSLFGCYGGPSIHVKAEVTVRCSCTNEALPGKLGTLSCHCYHRRYVTRKSRNEGSRRCGGFSFMFILAMVTALFWLCIFAVAVKLAQCSLKLILS</sequence>
<reference evidence="9 10" key="1">
    <citation type="submission" date="2024-01" db="EMBL/GenBank/DDBJ databases">
        <title>Genome assemblies of Stephania.</title>
        <authorList>
            <person name="Yang L."/>
        </authorList>
    </citation>
    <scope>NUCLEOTIDE SEQUENCE [LARGE SCALE GENOMIC DNA]</scope>
    <source>
        <strain evidence="9">QJT</strain>
        <tissue evidence="9">Leaf</tissue>
    </source>
</reference>
<dbReference type="Proteomes" id="UP001417504">
    <property type="component" value="Unassembled WGS sequence"/>
</dbReference>
<dbReference type="SUPFAM" id="SSF101941">
    <property type="entry name" value="NAC domain"/>
    <property type="match status" value="1"/>
</dbReference>
<protein>
    <recommendedName>
        <fullName evidence="8">NAC domain-containing protein</fullName>
    </recommendedName>
</protein>
<evidence type="ECO:0000313" key="9">
    <source>
        <dbReference type="EMBL" id="KAK9110396.1"/>
    </source>
</evidence>
<keyword evidence="10" id="KW-1185">Reference proteome</keyword>
<keyword evidence="5" id="KW-0539">Nucleus</keyword>
<keyword evidence="7" id="KW-0812">Transmembrane</keyword>
<dbReference type="PROSITE" id="PS51005">
    <property type="entry name" value="NAC"/>
    <property type="match status" value="1"/>
</dbReference>
<comment type="caution">
    <text evidence="9">The sequence shown here is derived from an EMBL/GenBank/DDBJ whole genome shotgun (WGS) entry which is preliminary data.</text>
</comment>
<dbReference type="FunFam" id="2.170.150.80:FF:000002">
    <property type="entry name" value="Nac domain-containing protein 86"/>
    <property type="match status" value="1"/>
</dbReference>
<evidence type="ECO:0000256" key="1">
    <source>
        <dbReference type="ARBA" id="ARBA00004123"/>
    </source>
</evidence>
<evidence type="ECO:0000256" key="7">
    <source>
        <dbReference type="SAM" id="Phobius"/>
    </source>
</evidence>
<dbReference type="GO" id="GO:0005634">
    <property type="term" value="C:nucleus"/>
    <property type="evidence" value="ECO:0007669"/>
    <property type="project" value="UniProtKB-SubCell"/>
</dbReference>
<dbReference type="PANTHER" id="PTHR31744:SF210">
    <property type="entry name" value="NAC DOMAIN-CONTAINING PROTEIN 86-LIKE"/>
    <property type="match status" value="1"/>
</dbReference>
<dbReference type="InterPro" id="IPR036093">
    <property type="entry name" value="NAC_dom_sf"/>
</dbReference>
<dbReference type="GO" id="GO:0003677">
    <property type="term" value="F:DNA binding"/>
    <property type="evidence" value="ECO:0007669"/>
    <property type="project" value="UniProtKB-KW"/>
</dbReference>
<keyword evidence="7" id="KW-0472">Membrane</keyword>
<dbReference type="PANTHER" id="PTHR31744">
    <property type="entry name" value="PROTEIN CUP-SHAPED COTYLEDON 2-RELATED"/>
    <property type="match status" value="1"/>
</dbReference>
<accession>A0AAP0NN74</accession>
<evidence type="ECO:0000256" key="6">
    <source>
        <dbReference type="SAM" id="MobiDB-lite"/>
    </source>
</evidence>
<dbReference type="Gene3D" id="2.170.150.80">
    <property type="entry name" value="NAC domain"/>
    <property type="match status" value="1"/>
</dbReference>
<feature type="region of interest" description="Disordered" evidence="6">
    <location>
        <begin position="237"/>
        <end position="268"/>
    </location>
</feature>
<comment type="subcellular location">
    <subcellularLocation>
        <location evidence="1">Nucleus</location>
    </subcellularLocation>
</comment>
<keyword evidence="7" id="KW-1133">Transmembrane helix</keyword>
<gene>
    <name evidence="9" type="ORF">Sjap_018456</name>
</gene>
<feature type="domain" description="NAC" evidence="8">
    <location>
        <begin position="6"/>
        <end position="156"/>
    </location>
</feature>
<evidence type="ECO:0000259" key="8">
    <source>
        <dbReference type="PROSITE" id="PS51005"/>
    </source>
</evidence>
<dbReference type="AlphaFoldDB" id="A0AAP0NN74"/>